<keyword evidence="8" id="KW-0966">Cell projection</keyword>
<dbReference type="InterPro" id="IPR037894">
    <property type="entry name" value="CS_DYX1C1"/>
</dbReference>
<reference evidence="16" key="1">
    <citation type="submission" date="2025-08" db="UniProtKB">
        <authorList>
            <consortium name="RefSeq"/>
        </authorList>
    </citation>
    <scope>IDENTIFICATION</scope>
</reference>
<keyword evidence="3" id="KW-0963">Cytoplasm</keyword>
<dbReference type="Gene3D" id="1.25.40.10">
    <property type="entry name" value="Tetratricopeptide repeat domain"/>
    <property type="match status" value="1"/>
</dbReference>
<dbReference type="RefSeq" id="XP_014677242.1">
    <property type="nucleotide sequence ID" value="XM_014821756.1"/>
</dbReference>
<dbReference type="Pfam" id="PF04969">
    <property type="entry name" value="CS"/>
    <property type="match status" value="1"/>
</dbReference>
<evidence type="ECO:0000256" key="11">
    <source>
        <dbReference type="PROSITE-ProRule" id="PRU00339"/>
    </source>
</evidence>
<dbReference type="CDD" id="cd06469">
    <property type="entry name" value="p23_DYX1C1_like"/>
    <property type="match status" value="1"/>
</dbReference>
<proteinExistence type="predicted"/>
<dbReference type="GeneID" id="106817104"/>
<dbReference type="PANTHER" id="PTHR46492">
    <property type="entry name" value="DYNEIN ASSEMBLY FACTOR 4, AXONEMAL"/>
    <property type="match status" value="1"/>
</dbReference>
<evidence type="ECO:0000256" key="3">
    <source>
        <dbReference type="ARBA" id="ARBA00022490"/>
    </source>
</evidence>
<accession>A0ABM1EYH1</accession>
<dbReference type="Gene3D" id="2.60.40.790">
    <property type="match status" value="1"/>
</dbReference>
<keyword evidence="6" id="KW-0524">Neurogenesis</keyword>
<comment type="subcellular location">
    <subcellularLocation>
        <location evidence="2">Cell projection</location>
        <location evidence="2">Neuron projection</location>
    </subcellularLocation>
    <subcellularLocation>
        <location evidence="9">Dynein axonemal particle</location>
    </subcellularLocation>
    <subcellularLocation>
        <location evidence="1">Nucleus</location>
    </subcellularLocation>
</comment>
<feature type="region of interest" description="Disordered" evidence="13">
    <location>
        <begin position="175"/>
        <end position="195"/>
    </location>
</feature>
<dbReference type="InterPro" id="IPR008978">
    <property type="entry name" value="HSP20-like_chaperone"/>
</dbReference>
<evidence type="ECO:0000256" key="8">
    <source>
        <dbReference type="ARBA" id="ARBA00023273"/>
    </source>
</evidence>
<evidence type="ECO:0000256" key="6">
    <source>
        <dbReference type="ARBA" id="ARBA00022902"/>
    </source>
</evidence>
<dbReference type="Proteomes" id="UP000695022">
    <property type="component" value="Unplaced"/>
</dbReference>
<evidence type="ECO:0000256" key="5">
    <source>
        <dbReference type="ARBA" id="ARBA00022803"/>
    </source>
</evidence>
<dbReference type="InterPro" id="IPR007052">
    <property type="entry name" value="CS_dom"/>
</dbReference>
<dbReference type="PANTHER" id="PTHR46492:SF1">
    <property type="entry name" value="DYNEIN AXONEMAL ASSEMBLY FACTOR 4"/>
    <property type="match status" value="1"/>
</dbReference>
<sequence length="408" mass="46403">MPIIIKDFAWNEDDDTVNIVLPLKGVKPSKISIVSTDEYIKVSFPPYLFEIVLHAAVDDDRSKARVGNGIVQFSLFKQTKGLWTHLTSPMFDDKAQLTQRREEALIFEQKRSERHAKEKAVRKQEEKRFAVQKQMQLEQEERERIEAVKEQERIAATQALEVMRIRDAERYHSVAEPLDHTSKTPTPSSDSISNPCDMKRVSAAVMQKSKGAPRVTEASVRPAGTISVTFSPRVFPTPTRESQTPLEEEWLKKQVEARKRIEADDMDLTEEERDPVWLKEKGDSFFTQGNVEGAISVYSHAIRLNAKLPALFSNRAACHLLVRNFHKCIEDSSKALELLVPPVEGNREARVKAHVRRGTAFCELQLYPEGLMDYDAALSLKPDDSELRADTSRIRSHIETSTGYNDNS</sequence>
<evidence type="ECO:0000256" key="1">
    <source>
        <dbReference type="ARBA" id="ARBA00004123"/>
    </source>
</evidence>
<organism evidence="15 16">
    <name type="scientific">Priapulus caudatus</name>
    <name type="common">Priapulid worm</name>
    <dbReference type="NCBI Taxonomy" id="37621"/>
    <lineage>
        <taxon>Eukaryota</taxon>
        <taxon>Metazoa</taxon>
        <taxon>Ecdysozoa</taxon>
        <taxon>Scalidophora</taxon>
        <taxon>Priapulida</taxon>
        <taxon>Priapulimorpha</taxon>
        <taxon>Priapulimorphida</taxon>
        <taxon>Priapulidae</taxon>
        <taxon>Priapulus</taxon>
    </lineage>
</organism>
<dbReference type="InterPro" id="IPR019734">
    <property type="entry name" value="TPR_rpt"/>
</dbReference>
<dbReference type="SUPFAM" id="SSF49764">
    <property type="entry name" value="HSP20-like chaperones"/>
    <property type="match status" value="1"/>
</dbReference>
<feature type="repeat" description="TPR" evidence="11">
    <location>
        <begin position="351"/>
        <end position="384"/>
    </location>
</feature>
<evidence type="ECO:0000313" key="15">
    <source>
        <dbReference type="Proteomes" id="UP000695022"/>
    </source>
</evidence>
<dbReference type="PROSITE" id="PS51203">
    <property type="entry name" value="CS"/>
    <property type="match status" value="1"/>
</dbReference>
<evidence type="ECO:0000256" key="4">
    <source>
        <dbReference type="ARBA" id="ARBA00022737"/>
    </source>
</evidence>
<gene>
    <name evidence="16" type="primary">LOC106817104</name>
</gene>
<protein>
    <recommendedName>
        <fullName evidence="10">Dynein axonemal assembly factor 4</fullName>
    </recommendedName>
</protein>
<feature type="coiled-coil region" evidence="12">
    <location>
        <begin position="107"/>
        <end position="151"/>
    </location>
</feature>
<keyword evidence="5 11" id="KW-0802">TPR repeat</keyword>
<feature type="compositionally biased region" description="Polar residues" evidence="13">
    <location>
        <begin position="183"/>
        <end position="194"/>
    </location>
</feature>
<name>A0ABM1EYH1_PRICU</name>
<dbReference type="PROSITE" id="PS50005">
    <property type="entry name" value="TPR"/>
    <property type="match status" value="1"/>
</dbReference>
<dbReference type="SUPFAM" id="SSF48452">
    <property type="entry name" value="TPR-like"/>
    <property type="match status" value="1"/>
</dbReference>
<feature type="domain" description="CS" evidence="14">
    <location>
        <begin position="3"/>
        <end position="87"/>
    </location>
</feature>
<evidence type="ECO:0000256" key="12">
    <source>
        <dbReference type="SAM" id="Coils"/>
    </source>
</evidence>
<dbReference type="InterPro" id="IPR052004">
    <property type="entry name" value="Dynein_assembly_factor_4"/>
</dbReference>
<evidence type="ECO:0000313" key="16">
    <source>
        <dbReference type="RefSeq" id="XP_014677242.1"/>
    </source>
</evidence>
<keyword evidence="15" id="KW-1185">Reference proteome</keyword>
<evidence type="ECO:0000256" key="10">
    <source>
        <dbReference type="ARBA" id="ARBA00024430"/>
    </source>
</evidence>
<dbReference type="InterPro" id="IPR011990">
    <property type="entry name" value="TPR-like_helical_dom_sf"/>
</dbReference>
<evidence type="ECO:0000256" key="2">
    <source>
        <dbReference type="ARBA" id="ARBA00004487"/>
    </source>
</evidence>
<evidence type="ECO:0000256" key="7">
    <source>
        <dbReference type="ARBA" id="ARBA00023242"/>
    </source>
</evidence>
<keyword evidence="7" id="KW-0539">Nucleus</keyword>
<keyword evidence="4" id="KW-0677">Repeat</keyword>
<evidence type="ECO:0000256" key="13">
    <source>
        <dbReference type="SAM" id="MobiDB-lite"/>
    </source>
</evidence>
<evidence type="ECO:0000259" key="14">
    <source>
        <dbReference type="PROSITE" id="PS51203"/>
    </source>
</evidence>
<keyword evidence="12" id="KW-0175">Coiled coil</keyword>
<evidence type="ECO:0000256" key="9">
    <source>
        <dbReference type="ARBA" id="ARBA00024190"/>
    </source>
</evidence>
<dbReference type="SMART" id="SM00028">
    <property type="entry name" value="TPR"/>
    <property type="match status" value="3"/>
</dbReference>